<dbReference type="Pfam" id="PF08785">
    <property type="entry name" value="Ku_PK_bind"/>
    <property type="match status" value="1"/>
</dbReference>
<evidence type="ECO:0000256" key="5">
    <source>
        <dbReference type="ARBA" id="ARBA00021792"/>
    </source>
</evidence>
<sequence length="1534" mass="166926">MAASLGQRTLVTFVLDVSSAMGPTHGERSRLDRSTAFVSLRVLEMMLRRLSTIKVSIVTYGSERTNNIVRRNGITEGYEGVDEVWPPSRPTLATLDVLNALRPARRETRCDPLDALIVTIVGMMEKNYGEPSPAWTRIVYLVTRADTLLNTADVDTIKARLAQDAIQLRVMGFDFPADPMHTNKMDVSHSVSWFNVGFWRTMLQDLPHAAFASAEDAEEQALLPNTQLAKSAPTSVQLTFGAPDGDQQRTLSIAVQVLKATAVQRPMSQRKVRKGLETPIDARRVYYKVDDVLHHEDNLDQLEPLPEESHASFQRAFKLGASLVPMQHAMEQPIDTQAGLEILHFVHASTYRREYHLGETSYVIANPKSPRANIALSSLVQAALVKDVYLLCRWVSRAHTDPKLCILAPLVEQEMDCFCMVRVPFREDVKRFAFPPLDRVPTKDGMEVRTHPTIPTDSQQADMDRFVDAMDLMDADPDGDPEGWYAPNLSFNPAIHGVKNAVKWRFLAPERADLPELHPVLAHFLSTPEQVEQRARSVRDACAAAFTVRRPQASAAGSAGAPATPNKKARAGSDSDATPDEDAEEEEERSEIPVRGGGVLRLAHIVQDFEASVYGTERVTETCEAMQAALQALVRAPSPDSALVVRALHAYRAAAAELEEAVPYNAFLARFKKHVLAFRPSLWTDVLRGRLDLGLITHTEDAARRSEVDAAQAAAFTARLLASACNPCMDVTALVCLDSVPASTSVGPPGLTPAQLAMRQKMLAFQARRLGVANPAAAQRAGSGLRSGPQMKLALWRTGKELSQIWEVDVVLPKPLFSADAREGTETVRVAQLCWSPNGTCVTDAGERLAIRLFATRNDKHASAVLLYAVDDGQVLTTHVMPCTDVNSTSMAWIPVDAPNFTSQALTMVHILAPLPPLEPVGAPAGTHTRMPNARNAATVSLPSTRVAHGEGVLARLPALPRAWKDEKQESTSLLFVQDGGEVLHVFLDGTVSLGECTLGTDDGVLLHATHSHVTALVRENEGLASVRVALPLDTAFPAVMHLAELATALQHELAHAADAVESAGHAWRTLARPRALEWHTQLADLSKRHAVDLGVELMALITTGYGGAASEQLLLHNLTEGATIAMEQDARRGLKLVRRYAGTSLIPACEHILVLLVELQGCAAWPERFAPFALPAAELAALVRAVQTCLAAVRALQETAERELLALDEFFKWWRMEQDRQERLKAEEMPRVIPTHDTLTVLELVRRGFVSPELDALLGAPEAPPSAAQQHDTSMDDTSHAPPLVHDPAEAVYAEAPPAPQVPSLDASIDAALAYFEAPQSVVPDAHVYDVPQLFVPPEHAFSGPRALPGDAQTLGARFADVTERIAVLLSAALRRTMEQARTTRAPLGAWDAVRRDDTWCSVPTDVRPAPCPAMQVCRAGAYTALRTAPDEVRIVRADGGTACVRVPDVLDIGAQDDTHLVVLHGRGPYALGVVALAALAYDATPAPRDADWAHTVPCVWDEGAPSRLAVRGRTCVVLGDDAQTLAYTAWIE</sequence>
<dbReference type="Gene3D" id="1.25.40.240">
    <property type="entry name" value="Ku, C-terminal domain"/>
    <property type="match status" value="1"/>
</dbReference>
<evidence type="ECO:0000256" key="18">
    <source>
        <dbReference type="SAM" id="MobiDB-lite"/>
    </source>
</evidence>
<dbReference type="Gene3D" id="2.40.290.10">
    <property type="match status" value="1"/>
</dbReference>
<dbReference type="GO" id="GO:0000723">
    <property type="term" value="P:telomere maintenance"/>
    <property type="evidence" value="ECO:0007669"/>
    <property type="project" value="InterPro"/>
</dbReference>
<gene>
    <name evidence="20" type="primary">YKU80</name>
    <name evidence="20" type="ORF">MBRA1_001758</name>
</gene>
<evidence type="ECO:0000313" key="21">
    <source>
        <dbReference type="Proteomes" id="UP001216638"/>
    </source>
</evidence>
<evidence type="ECO:0000256" key="16">
    <source>
        <dbReference type="ARBA" id="ARBA00023242"/>
    </source>
</evidence>
<evidence type="ECO:0000259" key="19">
    <source>
        <dbReference type="PROSITE" id="PS50234"/>
    </source>
</evidence>
<evidence type="ECO:0000256" key="15">
    <source>
        <dbReference type="ARBA" id="ARBA00023204"/>
    </source>
</evidence>
<evidence type="ECO:0000256" key="4">
    <source>
        <dbReference type="ARBA" id="ARBA00012551"/>
    </source>
</evidence>
<keyword evidence="21" id="KW-1185">Reference proteome</keyword>
<dbReference type="PANTHER" id="PTHR12604">
    <property type="entry name" value="KU AUTOANTIGEN DNA HELICASE"/>
    <property type="match status" value="1"/>
</dbReference>
<keyword evidence="9" id="KW-0378">Hydrolase</keyword>
<dbReference type="Pfam" id="PF12896">
    <property type="entry name" value="ANAPC4"/>
    <property type="match status" value="1"/>
</dbReference>
<evidence type="ECO:0000256" key="3">
    <source>
        <dbReference type="ARBA" id="ARBA00007726"/>
    </source>
</evidence>
<dbReference type="Gene3D" id="3.40.50.410">
    <property type="entry name" value="von Willebrand factor, type A domain"/>
    <property type="match status" value="1"/>
</dbReference>
<dbReference type="GO" id="GO:0005524">
    <property type="term" value="F:ATP binding"/>
    <property type="evidence" value="ECO:0007669"/>
    <property type="project" value="UniProtKB-KW"/>
</dbReference>
<keyword evidence="8" id="KW-0227">DNA damage</keyword>
<dbReference type="Pfam" id="PF02735">
    <property type="entry name" value="Ku"/>
    <property type="match status" value="1"/>
</dbReference>
<feature type="compositionally biased region" description="Low complexity" evidence="18">
    <location>
        <begin position="553"/>
        <end position="563"/>
    </location>
</feature>
<dbReference type="InterPro" id="IPR036465">
    <property type="entry name" value="vWFA_dom_sf"/>
</dbReference>
<comment type="similarity">
    <text evidence="3">Belongs to the ku80 family.</text>
</comment>
<dbReference type="Proteomes" id="UP001216638">
    <property type="component" value="Chromosome 2"/>
</dbReference>
<reference evidence="20" key="1">
    <citation type="submission" date="2023-03" db="EMBL/GenBank/DDBJ databases">
        <title>Mating type loci evolution in Malassezia.</title>
        <authorList>
            <person name="Coelho M.A."/>
        </authorList>
    </citation>
    <scope>NUCLEOTIDE SEQUENCE</scope>
    <source>
        <strain evidence="20">CBS 14135</strain>
    </source>
</reference>
<evidence type="ECO:0000256" key="12">
    <source>
        <dbReference type="ARBA" id="ARBA00022895"/>
    </source>
</evidence>
<dbReference type="GO" id="GO:0003678">
    <property type="term" value="F:DNA helicase activity"/>
    <property type="evidence" value="ECO:0007669"/>
    <property type="project" value="UniProtKB-EC"/>
</dbReference>
<keyword evidence="13" id="KW-0238">DNA-binding</keyword>
<evidence type="ECO:0000256" key="14">
    <source>
        <dbReference type="ARBA" id="ARBA00023172"/>
    </source>
</evidence>
<accession>A0AAF0IPM9</accession>
<keyword evidence="12" id="KW-0779">Telomere</keyword>
<evidence type="ECO:0000256" key="13">
    <source>
        <dbReference type="ARBA" id="ARBA00023125"/>
    </source>
</evidence>
<dbReference type="GO" id="GO:0016787">
    <property type="term" value="F:hydrolase activity"/>
    <property type="evidence" value="ECO:0007669"/>
    <property type="project" value="UniProtKB-KW"/>
</dbReference>
<dbReference type="CDD" id="cd00873">
    <property type="entry name" value="KU80"/>
    <property type="match status" value="1"/>
</dbReference>
<dbReference type="SUPFAM" id="SSF53300">
    <property type="entry name" value="vWA-like"/>
    <property type="match status" value="1"/>
</dbReference>
<dbReference type="InterPro" id="IPR024193">
    <property type="entry name" value="Ku80"/>
</dbReference>
<protein>
    <recommendedName>
        <fullName evidence="5">ATP-dependent DNA helicase II subunit 2</fullName>
        <ecNumber evidence="4">3.6.4.12</ecNumber>
    </recommendedName>
    <alternativeName>
        <fullName evidence="17">ATP-dependent DNA helicase II subunit Ku80</fullName>
    </alternativeName>
</protein>
<dbReference type="GO" id="GO:0006303">
    <property type="term" value="P:double-strand break repair via nonhomologous end joining"/>
    <property type="evidence" value="ECO:0007669"/>
    <property type="project" value="InterPro"/>
</dbReference>
<keyword evidence="15" id="KW-0234">DNA repair</keyword>
<evidence type="ECO:0000256" key="6">
    <source>
        <dbReference type="ARBA" id="ARBA00022454"/>
    </source>
</evidence>
<evidence type="ECO:0000256" key="7">
    <source>
        <dbReference type="ARBA" id="ARBA00022741"/>
    </source>
</evidence>
<dbReference type="EC" id="3.6.4.12" evidence="4"/>
<evidence type="ECO:0000256" key="11">
    <source>
        <dbReference type="ARBA" id="ARBA00022840"/>
    </source>
</evidence>
<feature type="region of interest" description="Disordered" evidence="18">
    <location>
        <begin position="1261"/>
        <end position="1285"/>
    </location>
</feature>
<feature type="domain" description="VWFA" evidence="19">
    <location>
        <begin position="10"/>
        <end position="173"/>
    </location>
</feature>
<dbReference type="GO" id="GO:0000781">
    <property type="term" value="C:chromosome, telomeric region"/>
    <property type="evidence" value="ECO:0007669"/>
    <property type="project" value="UniProtKB-SubCell"/>
</dbReference>
<evidence type="ECO:0000256" key="10">
    <source>
        <dbReference type="ARBA" id="ARBA00022806"/>
    </source>
</evidence>
<keyword evidence="7" id="KW-0547">Nucleotide-binding</keyword>
<dbReference type="GO" id="GO:0006310">
    <property type="term" value="P:DNA recombination"/>
    <property type="evidence" value="ECO:0007669"/>
    <property type="project" value="UniProtKB-KW"/>
</dbReference>
<dbReference type="Gene3D" id="1.10.1600.10">
    <property type="match status" value="1"/>
</dbReference>
<proteinExistence type="inferred from homology"/>
<evidence type="ECO:0000256" key="8">
    <source>
        <dbReference type="ARBA" id="ARBA00022763"/>
    </source>
</evidence>
<keyword evidence="14" id="KW-0233">DNA recombination</keyword>
<dbReference type="GO" id="GO:0003690">
    <property type="term" value="F:double-stranded DNA binding"/>
    <property type="evidence" value="ECO:0007669"/>
    <property type="project" value="TreeGrafter"/>
</dbReference>
<keyword evidence="10 20" id="KW-0347">Helicase</keyword>
<evidence type="ECO:0000256" key="2">
    <source>
        <dbReference type="ARBA" id="ARBA00004574"/>
    </source>
</evidence>
<dbReference type="SUPFAM" id="SSF101420">
    <property type="entry name" value="C-terminal domain of Ku80"/>
    <property type="match status" value="1"/>
</dbReference>
<dbReference type="GO" id="GO:0043564">
    <property type="term" value="C:Ku70:Ku80 complex"/>
    <property type="evidence" value="ECO:0007669"/>
    <property type="project" value="InterPro"/>
</dbReference>
<organism evidence="20 21">
    <name type="scientific">Malassezia brasiliensis</name>
    <dbReference type="NCBI Taxonomy" id="1821822"/>
    <lineage>
        <taxon>Eukaryota</taxon>
        <taxon>Fungi</taxon>
        <taxon>Dikarya</taxon>
        <taxon>Basidiomycota</taxon>
        <taxon>Ustilaginomycotina</taxon>
        <taxon>Malasseziomycetes</taxon>
        <taxon>Malasseziales</taxon>
        <taxon>Malasseziaceae</taxon>
        <taxon>Malassezia</taxon>
    </lineage>
</organism>
<keyword evidence="6" id="KW-0158">Chromosome</keyword>
<evidence type="ECO:0000256" key="9">
    <source>
        <dbReference type="ARBA" id="ARBA00022801"/>
    </source>
</evidence>
<feature type="region of interest" description="Disordered" evidence="18">
    <location>
        <begin position="551"/>
        <end position="593"/>
    </location>
</feature>
<dbReference type="InterPro" id="IPR006164">
    <property type="entry name" value="DNA_bd_Ku70/Ku80"/>
</dbReference>
<dbReference type="InterPro" id="IPR014893">
    <property type="entry name" value="Ku_PK_bind"/>
</dbReference>
<dbReference type="PANTHER" id="PTHR12604:SF4">
    <property type="entry name" value="X-RAY REPAIR CROSS-COMPLEMENTING PROTEIN 5"/>
    <property type="match status" value="1"/>
</dbReference>
<feature type="compositionally biased region" description="Acidic residues" evidence="18">
    <location>
        <begin position="577"/>
        <end position="589"/>
    </location>
</feature>
<dbReference type="GO" id="GO:0042162">
    <property type="term" value="F:telomeric DNA binding"/>
    <property type="evidence" value="ECO:0007669"/>
    <property type="project" value="InterPro"/>
</dbReference>
<dbReference type="SUPFAM" id="SSF100939">
    <property type="entry name" value="SPOC domain-like"/>
    <property type="match status" value="1"/>
</dbReference>
<dbReference type="GO" id="GO:0003684">
    <property type="term" value="F:damaged DNA binding"/>
    <property type="evidence" value="ECO:0007669"/>
    <property type="project" value="InterPro"/>
</dbReference>
<evidence type="ECO:0000256" key="1">
    <source>
        <dbReference type="ARBA" id="ARBA00004123"/>
    </source>
</evidence>
<dbReference type="InterPro" id="IPR036494">
    <property type="entry name" value="Ku_C_sf"/>
</dbReference>
<dbReference type="EMBL" id="CP119952">
    <property type="protein sequence ID" value="WFC95115.1"/>
    <property type="molecule type" value="Genomic_DNA"/>
</dbReference>
<keyword evidence="16" id="KW-0539">Nucleus</keyword>
<keyword evidence="11" id="KW-0067">ATP-binding</keyword>
<dbReference type="InterPro" id="IPR024790">
    <property type="entry name" value="APC4_long_dom"/>
</dbReference>
<name>A0AAF0IPM9_9BASI</name>
<dbReference type="InterPro" id="IPR002035">
    <property type="entry name" value="VWF_A"/>
</dbReference>
<evidence type="ECO:0000256" key="17">
    <source>
        <dbReference type="ARBA" id="ARBA00031847"/>
    </source>
</evidence>
<evidence type="ECO:0000313" key="20">
    <source>
        <dbReference type="EMBL" id="WFC95115.1"/>
    </source>
</evidence>
<dbReference type="InterPro" id="IPR016194">
    <property type="entry name" value="SPOC-like_C_dom_sf"/>
</dbReference>
<comment type="subcellular location">
    <subcellularLocation>
        <location evidence="2">Chromosome</location>
        <location evidence="2">Telomere</location>
    </subcellularLocation>
    <subcellularLocation>
        <location evidence="1">Nucleus</location>
    </subcellularLocation>
</comment>
<dbReference type="SMART" id="SM00559">
    <property type="entry name" value="Ku78"/>
    <property type="match status" value="1"/>
</dbReference>
<dbReference type="PROSITE" id="PS50234">
    <property type="entry name" value="VWFA"/>
    <property type="match status" value="1"/>
</dbReference>